<keyword evidence="3" id="KW-1185">Reference proteome</keyword>
<name>W0DNP7_9GAMM</name>
<organism evidence="2 3">
    <name type="scientific">Thioalkalivibrio paradoxus ARh 1</name>
    <dbReference type="NCBI Taxonomy" id="713585"/>
    <lineage>
        <taxon>Bacteria</taxon>
        <taxon>Pseudomonadati</taxon>
        <taxon>Pseudomonadota</taxon>
        <taxon>Gammaproteobacteria</taxon>
        <taxon>Chromatiales</taxon>
        <taxon>Ectothiorhodospiraceae</taxon>
        <taxon>Thioalkalivibrio</taxon>
    </lineage>
</organism>
<evidence type="ECO:0000256" key="1">
    <source>
        <dbReference type="SAM" id="MobiDB-lite"/>
    </source>
</evidence>
<dbReference type="Proteomes" id="UP000005289">
    <property type="component" value="Chromosome"/>
</dbReference>
<reference evidence="2 3" key="1">
    <citation type="submission" date="2013-12" db="EMBL/GenBank/DDBJ databases">
        <authorList>
            <consortium name="DOE Joint Genome Institute"/>
            <person name="Muyzer G."/>
            <person name="Huntemann M."/>
            <person name="Han J."/>
            <person name="Chen A."/>
            <person name="Kyrpides N."/>
            <person name="Mavromatis K."/>
            <person name="Markowitz V."/>
            <person name="Palaniappan K."/>
            <person name="Ivanova N."/>
            <person name="Schaumberg A."/>
            <person name="Pati A."/>
            <person name="Liolios K."/>
            <person name="Nordberg H.P."/>
            <person name="Cantor M.N."/>
            <person name="Hua S.X."/>
            <person name="Woyke T."/>
        </authorList>
    </citation>
    <scope>NUCLEOTIDE SEQUENCE [LARGE SCALE GENOMIC DNA]</scope>
    <source>
        <strain evidence="2 3">ARh 1</strain>
    </source>
</reference>
<dbReference type="AlphaFoldDB" id="W0DNP7"/>
<evidence type="ECO:0000313" key="2">
    <source>
        <dbReference type="EMBL" id="AHF00190.1"/>
    </source>
</evidence>
<dbReference type="HOGENOM" id="CLU_3398993_0_0_6"/>
<dbReference type="KEGG" id="tti:THITH_11710"/>
<dbReference type="EMBL" id="CP007029">
    <property type="protein sequence ID" value="AHF00190.1"/>
    <property type="molecule type" value="Genomic_DNA"/>
</dbReference>
<gene>
    <name evidence="2" type="ORF">THITH_11710</name>
</gene>
<proteinExistence type="predicted"/>
<protein>
    <submittedName>
        <fullName evidence="2">Uncharacterized protein</fullName>
    </submittedName>
</protein>
<sequence>MPQKSLHVGRVIGNLQERNPKAASANGRQAV</sequence>
<accession>W0DNP7</accession>
<feature type="region of interest" description="Disordered" evidence="1">
    <location>
        <begin position="1"/>
        <end position="31"/>
    </location>
</feature>
<evidence type="ECO:0000313" key="3">
    <source>
        <dbReference type="Proteomes" id="UP000005289"/>
    </source>
</evidence>